<dbReference type="EMBL" id="WAAQ01000002">
    <property type="protein sequence ID" value="KAB1883650.1"/>
    <property type="molecule type" value="Genomic_DNA"/>
</dbReference>
<accession>A0AAD3ZY98</accession>
<dbReference type="CDD" id="cd00085">
    <property type="entry name" value="HNHc"/>
    <property type="match status" value="1"/>
</dbReference>
<evidence type="ECO:0000313" key="2">
    <source>
        <dbReference type="EMBL" id="KAB1883650.1"/>
    </source>
</evidence>
<dbReference type="RefSeq" id="WP_151487018.1">
    <property type="nucleotide sequence ID" value="NZ_BAAAIN010000001.1"/>
</dbReference>
<name>A0AAD3ZY98_MICMQ</name>
<keyword evidence="2" id="KW-0255">Endonuclease</keyword>
<gene>
    <name evidence="2" type="ORF">F6W70_13720</name>
</gene>
<feature type="domain" description="HNH nuclease" evidence="1">
    <location>
        <begin position="16"/>
        <end position="64"/>
    </location>
</feature>
<dbReference type="Proteomes" id="UP000436027">
    <property type="component" value="Unassembled WGS sequence"/>
</dbReference>
<dbReference type="SMART" id="SM00507">
    <property type="entry name" value="HNHc"/>
    <property type="match status" value="1"/>
</dbReference>
<dbReference type="InterPro" id="IPR003615">
    <property type="entry name" value="HNH_nuc"/>
</dbReference>
<reference evidence="2 3" key="1">
    <citation type="submission" date="2019-09" db="EMBL/GenBank/DDBJ databases">
        <title>Whole genome sequencing of Microbacterium maritypicum.</title>
        <authorList>
            <person name="Lenchi N."/>
        </authorList>
    </citation>
    <scope>NUCLEOTIDE SEQUENCE [LARGE SCALE GENOMIC DNA]</scope>
    <source>
        <strain evidence="2 3">DSM 12512</strain>
    </source>
</reference>
<sequence>MIGPKIPKPSPADEKRAYEAMTFRDQNRCTRCLAYGVQRDHRQNRQSGNTVVSNLQGLCPACHQWKTENPSAAILEGFAVPRWADWGFWPAWREDVRSWVLYYDAPDSEGRWWSEITETVADMLMRGTALEEGT</sequence>
<evidence type="ECO:0000259" key="1">
    <source>
        <dbReference type="SMART" id="SM00507"/>
    </source>
</evidence>
<evidence type="ECO:0000313" key="3">
    <source>
        <dbReference type="Proteomes" id="UP000436027"/>
    </source>
</evidence>
<protein>
    <submittedName>
        <fullName evidence="2">HNH endonuclease</fullName>
    </submittedName>
</protein>
<dbReference type="GO" id="GO:0004519">
    <property type="term" value="F:endonuclease activity"/>
    <property type="evidence" value="ECO:0007669"/>
    <property type="project" value="UniProtKB-KW"/>
</dbReference>
<keyword evidence="2" id="KW-0378">Hydrolase</keyword>
<proteinExistence type="predicted"/>
<keyword evidence="2" id="KW-0540">Nuclease</keyword>
<comment type="caution">
    <text evidence="2">The sequence shown here is derived from an EMBL/GenBank/DDBJ whole genome shotgun (WGS) entry which is preliminary data.</text>
</comment>
<dbReference type="AlphaFoldDB" id="A0AAD3ZY98"/>
<organism evidence="2 3">
    <name type="scientific">Microbacterium maritypicum</name>
    <name type="common">Microbacterium liquefaciens</name>
    <dbReference type="NCBI Taxonomy" id="33918"/>
    <lineage>
        <taxon>Bacteria</taxon>
        <taxon>Bacillati</taxon>
        <taxon>Actinomycetota</taxon>
        <taxon>Actinomycetes</taxon>
        <taxon>Micrococcales</taxon>
        <taxon>Microbacteriaceae</taxon>
        <taxon>Microbacterium</taxon>
    </lineage>
</organism>